<dbReference type="Pfam" id="PF00491">
    <property type="entry name" value="Arginase"/>
    <property type="match status" value="1"/>
</dbReference>
<reference evidence="2" key="1">
    <citation type="submission" date="2014-09" db="EMBL/GenBank/DDBJ databases">
        <title>Vibrio variabilis JCM 19239. (C206) whole genome shotgun sequence.</title>
        <authorList>
            <person name="Sawabe T."/>
            <person name="Meirelles P."/>
            <person name="Nakanishi M."/>
            <person name="Sayaka M."/>
            <person name="Hattori M."/>
            <person name="Ohkuma M."/>
        </authorList>
    </citation>
    <scope>NUCLEOTIDE SEQUENCE [LARGE SCALE GENOMIC DNA]</scope>
    <source>
        <strain evidence="2">JCM 19239</strain>
    </source>
</reference>
<keyword evidence="1" id="KW-0378">Hydrolase</keyword>
<name>A0ABQ0JPL2_9VIBR</name>
<dbReference type="GO" id="GO:0008783">
    <property type="term" value="F:agmatinase activity"/>
    <property type="evidence" value="ECO:0007669"/>
    <property type="project" value="UniProtKB-EC"/>
</dbReference>
<dbReference type="EMBL" id="BBMS01000107">
    <property type="protein sequence ID" value="GAL30715.1"/>
    <property type="molecule type" value="Genomic_DNA"/>
</dbReference>
<dbReference type="SUPFAM" id="SSF52768">
    <property type="entry name" value="Arginase/deacetylase"/>
    <property type="match status" value="1"/>
</dbReference>
<dbReference type="InterPro" id="IPR023696">
    <property type="entry name" value="Ureohydrolase_dom_sf"/>
</dbReference>
<gene>
    <name evidence="1" type="ORF">JCM19239_6982</name>
</gene>
<dbReference type="InterPro" id="IPR006035">
    <property type="entry name" value="Ureohydrolase"/>
</dbReference>
<accession>A0ABQ0JPL2</accession>
<dbReference type="EC" id="3.5.3.11" evidence="1"/>
<evidence type="ECO:0000313" key="2">
    <source>
        <dbReference type="Proteomes" id="UP000029223"/>
    </source>
</evidence>
<organism evidence="1 2">
    <name type="scientific">Vibrio variabilis</name>
    <dbReference type="NCBI Taxonomy" id="990271"/>
    <lineage>
        <taxon>Bacteria</taxon>
        <taxon>Pseudomonadati</taxon>
        <taxon>Pseudomonadota</taxon>
        <taxon>Gammaproteobacteria</taxon>
        <taxon>Vibrionales</taxon>
        <taxon>Vibrionaceae</taxon>
        <taxon>Vibrio</taxon>
    </lineage>
</organism>
<comment type="caution">
    <text evidence="1">The sequence shown here is derived from an EMBL/GenBank/DDBJ whole genome shotgun (WGS) entry which is preliminary data.</text>
</comment>
<keyword evidence="2" id="KW-1185">Reference proteome</keyword>
<proteinExistence type="predicted"/>
<dbReference type="Gene3D" id="3.40.800.10">
    <property type="entry name" value="Ureohydrolase domain"/>
    <property type="match status" value="1"/>
</dbReference>
<sequence length="69" mass="7831">MQIGIRTEYDYDDHGFNVINAMQANDQSAEEIVAQIRNIIGDKPVYITSISTVSIQRLHQVLAHQYVVV</sequence>
<protein>
    <submittedName>
        <fullName evidence="1">Agmatinase</fullName>
        <ecNumber evidence="1">3.5.3.11</ecNumber>
    </submittedName>
</protein>
<dbReference type="Proteomes" id="UP000029223">
    <property type="component" value="Unassembled WGS sequence"/>
</dbReference>
<evidence type="ECO:0000313" key="1">
    <source>
        <dbReference type="EMBL" id="GAL30715.1"/>
    </source>
</evidence>